<protein>
    <submittedName>
        <fullName evidence="1">Pyruvate phosphate dikinase, PEP/pyruvate binding domain protein</fullName>
    </submittedName>
</protein>
<accession>J9CYQ8</accession>
<organism evidence="1">
    <name type="scientific">gut metagenome</name>
    <dbReference type="NCBI Taxonomy" id="749906"/>
    <lineage>
        <taxon>unclassified sequences</taxon>
        <taxon>metagenomes</taxon>
        <taxon>organismal metagenomes</taxon>
    </lineage>
</organism>
<reference evidence="1" key="1">
    <citation type="journal article" date="2012" name="PLoS ONE">
        <title>Gene sets for utilization of primary and secondary nutrition supplies in the distal gut of endangered iberian lynx.</title>
        <authorList>
            <person name="Alcaide M."/>
            <person name="Messina E."/>
            <person name="Richter M."/>
            <person name="Bargiela R."/>
            <person name="Peplies J."/>
            <person name="Huws S.A."/>
            <person name="Newbold C.J."/>
            <person name="Golyshin P.N."/>
            <person name="Simon M.A."/>
            <person name="Lopez G."/>
            <person name="Yakimov M.M."/>
            <person name="Ferrer M."/>
        </authorList>
    </citation>
    <scope>NUCLEOTIDE SEQUENCE</scope>
</reference>
<keyword evidence="1" id="KW-0418">Kinase</keyword>
<dbReference type="AlphaFoldDB" id="J9CYQ8"/>
<comment type="caution">
    <text evidence="1">The sequence shown here is derived from an EMBL/GenBank/DDBJ whole genome shotgun (WGS) entry which is preliminary data.</text>
</comment>
<keyword evidence="1" id="KW-0808">Transferase</keyword>
<dbReference type="GO" id="GO:0016301">
    <property type="term" value="F:kinase activity"/>
    <property type="evidence" value="ECO:0007669"/>
    <property type="project" value="UniProtKB-KW"/>
</dbReference>
<name>J9CYQ8_9ZZZZ</name>
<dbReference type="EMBL" id="AMCI01001480">
    <property type="protein sequence ID" value="EJX05406.1"/>
    <property type="molecule type" value="Genomic_DNA"/>
</dbReference>
<keyword evidence="1" id="KW-0670">Pyruvate</keyword>
<proteinExistence type="predicted"/>
<evidence type="ECO:0000313" key="1">
    <source>
        <dbReference type="EMBL" id="EJX05406.1"/>
    </source>
</evidence>
<gene>
    <name evidence="1" type="ORF">EVA_06488</name>
</gene>
<sequence length="59" mass="6686">MGYFTINSFMNEGVYHQDFLNAQPAVQEMSILRNVRFESPLVVKTDGKKKRGVVLKPGV</sequence>